<evidence type="ECO:0000256" key="4">
    <source>
        <dbReference type="ARBA" id="ARBA00035244"/>
    </source>
</evidence>
<dbReference type="InterPro" id="IPR002136">
    <property type="entry name" value="Ribosomal_uL4"/>
</dbReference>
<dbReference type="PANTHER" id="PTHR10746">
    <property type="entry name" value="50S RIBOSOMAL PROTEIN L4"/>
    <property type="match status" value="1"/>
</dbReference>
<gene>
    <name evidence="5" type="primary">rplD</name>
    <name evidence="7" type="ORF">THTE_1388</name>
</gene>
<dbReference type="OrthoDB" id="9803201at2"/>
<dbReference type="Gene3D" id="3.40.1370.10">
    <property type="match status" value="1"/>
</dbReference>
<comment type="similarity">
    <text evidence="1 5">Belongs to the universal ribosomal protein uL4 family.</text>
</comment>
<dbReference type="GO" id="GO:0003735">
    <property type="term" value="F:structural constituent of ribosome"/>
    <property type="evidence" value="ECO:0007669"/>
    <property type="project" value="InterPro"/>
</dbReference>
<keyword evidence="5" id="KW-0694">RNA-binding</keyword>
<dbReference type="GO" id="GO:1990904">
    <property type="term" value="C:ribonucleoprotein complex"/>
    <property type="evidence" value="ECO:0007669"/>
    <property type="project" value="UniProtKB-KW"/>
</dbReference>
<keyword evidence="5" id="KW-0699">rRNA-binding</keyword>
<feature type="compositionally biased region" description="Basic residues" evidence="6">
    <location>
        <begin position="63"/>
        <end position="76"/>
    </location>
</feature>
<dbReference type="PANTHER" id="PTHR10746:SF6">
    <property type="entry name" value="LARGE RIBOSOMAL SUBUNIT PROTEIN UL4M"/>
    <property type="match status" value="1"/>
</dbReference>
<dbReference type="InterPro" id="IPR013005">
    <property type="entry name" value="Ribosomal_uL4-like"/>
</dbReference>
<evidence type="ECO:0000256" key="6">
    <source>
        <dbReference type="SAM" id="MobiDB-lite"/>
    </source>
</evidence>
<keyword evidence="3 5" id="KW-0687">Ribonucleoprotein</keyword>
<dbReference type="HAMAP" id="MF_01328_B">
    <property type="entry name" value="Ribosomal_uL4_B"/>
    <property type="match status" value="1"/>
</dbReference>
<organism evidence="7 8">
    <name type="scientific">Thermogutta terrifontis</name>
    <dbReference type="NCBI Taxonomy" id="1331910"/>
    <lineage>
        <taxon>Bacteria</taxon>
        <taxon>Pseudomonadati</taxon>
        <taxon>Planctomycetota</taxon>
        <taxon>Planctomycetia</taxon>
        <taxon>Pirellulales</taxon>
        <taxon>Thermoguttaceae</taxon>
        <taxon>Thermogutta</taxon>
    </lineage>
</organism>
<dbReference type="EMBL" id="CP018477">
    <property type="protein sequence ID" value="ASV73990.1"/>
    <property type="molecule type" value="Genomic_DNA"/>
</dbReference>
<feature type="region of interest" description="Disordered" evidence="6">
    <location>
        <begin position="51"/>
        <end position="76"/>
    </location>
</feature>
<dbReference type="KEGG" id="ttf:THTE_1388"/>
<evidence type="ECO:0000313" key="7">
    <source>
        <dbReference type="EMBL" id="ASV73990.1"/>
    </source>
</evidence>
<sequence length="212" mass="23958">MVSIPVYNRNGEQVDVYEIDPAELAPKINKQLLHDAVVMYRANLRQGTAKCKNRSETEGSTRKLYRQKGTGRARAGMRRTPIRRGGGRAHPKRPQDWSYRLPKKALRLATRMALAARIADNEVVLIDELKFEQPKTKEAATILKNLGLQDQRVLVTLENYDVTAYKSLRNIDKVDTLPVSDLNAYVILRPKKVLMTRAALDMFRAKAVGTAS</sequence>
<dbReference type="NCBIfam" id="TIGR03953">
    <property type="entry name" value="rplD_bact"/>
    <property type="match status" value="1"/>
</dbReference>
<dbReference type="Pfam" id="PF00573">
    <property type="entry name" value="Ribosomal_L4"/>
    <property type="match status" value="1"/>
</dbReference>
<evidence type="ECO:0000256" key="5">
    <source>
        <dbReference type="HAMAP-Rule" id="MF_01328"/>
    </source>
</evidence>
<accession>A0A286RDF1</accession>
<comment type="subunit">
    <text evidence="5">Part of the 50S ribosomal subunit.</text>
</comment>
<protein>
    <recommendedName>
        <fullName evidence="4 5">Large ribosomal subunit protein uL4</fullName>
    </recommendedName>
</protein>
<dbReference type="RefSeq" id="WP_095414434.1">
    <property type="nucleotide sequence ID" value="NZ_CP018477.1"/>
</dbReference>
<comment type="function">
    <text evidence="5">One of the primary rRNA binding proteins, this protein initially binds near the 5'-end of the 23S rRNA. It is important during the early stages of 50S assembly. It makes multiple contacts with different domains of the 23S rRNA in the assembled 50S subunit and ribosome.</text>
</comment>
<evidence type="ECO:0000256" key="3">
    <source>
        <dbReference type="ARBA" id="ARBA00023274"/>
    </source>
</evidence>
<dbReference type="InterPro" id="IPR023574">
    <property type="entry name" value="Ribosomal_uL4_dom_sf"/>
</dbReference>
<comment type="function">
    <text evidence="5">Forms part of the polypeptide exit tunnel.</text>
</comment>
<keyword evidence="8" id="KW-1185">Reference proteome</keyword>
<reference evidence="7 8" key="1">
    <citation type="journal article" name="Front. Microbiol.">
        <title>Sugar Metabolism of the First Thermophilic Planctomycete Thermogutta terrifontis: Comparative Genomic and Transcriptomic Approaches.</title>
        <authorList>
            <person name="Elcheninov A.G."/>
            <person name="Menzel P."/>
            <person name="Gudbergsdottir S.R."/>
            <person name="Slesarev A.I."/>
            <person name="Kadnikov V.V."/>
            <person name="Krogh A."/>
            <person name="Bonch-Osmolovskaya E.A."/>
            <person name="Peng X."/>
            <person name="Kublanov I.V."/>
        </authorList>
    </citation>
    <scope>NUCLEOTIDE SEQUENCE [LARGE SCALE GENOMIC DNA]</scope>
    <source>
        <strain evidence="7 8">R1</strain>
    </source>
</reference>
<keyword evidence="2 5" id="KW-0689">Ribosomal protein</keyword>
<dbReference type="Proteomes" id="UP000215086">
    <property type="component" value="Chromosome"/>
</dbReference>
<dbReference type="GO" id="GO:0019843">
    <property type="term" value="F:rRNA binding"/>
    <property type="evidence" value="ECO:0007669"/>
    <property type="project" value="UniProtKB-UniRule"/>
</dbReference>
<evidence type="ECO:0000256" key="1">
    <source>
        <dbReference type="ARBA" id="ARBA00010528"/>
    </source>
</evidence>
<dbReference type="AlphaFoldDB" id="A0A286RDF1"/>
<evidence type="ECO:0000313" key="8">
    <source>
        <dbReference type="Proteomes" id="UP000215086"/>
    </source>
</evidence>
<proteinExistence type="inferred from homology"/>
<dbReference type="GO" id="GO:0005840">
    <property type="term" value="C:ribosome"/>
    <property type="evidence" value="ECO:0007669"/>
    <property type="project" value="UniProtKB-KW"/>
</dbReference>
<name>A0A286RDF1_9BACT</name>
<dbReference type="GO" id="GO:0006412">
    <property type="term" value="P:translation"/>
    <property type="evidence" value="ECO:0007669"/>
    <property type="project" value="UniProtKB-UniRule"/>
</dbReference>
<dbReference type="SUPFAM" id="SSF52166">
    <property type="entry name" value="Ribosomal protein L4"/>
    <property type="match status" value="1"/>
</dbReference>
<evidence type="ECO:0000256" key="2">
    <source>
        <dbReference type="ARBA" id="ARBA00022980"/>
    </source>
</evidence>